<protein>
    <submittedName>
        <fullName evidence="1">Uncharacterized protein</fullName>
    </submittedName>
</protein>
<keyword evidence="2" id="KW-1185">Reference proteome</keyword>
<evidence type="ECO:0000313" key="2">
    <source>
        <dbReference type="Proteomes" id="UP001177021"/>
    </source>
</evidence>
<gene>
    <name evidence="1" type="ORF">MILVUS5_LOCUS26448</name>
</gene>
<dbReference type="Proteomes" id="UP001177021">
    <property type="component" value="Unassembled WGS sequence"/>
</dbReference>
<name>A0ACB0KWB7_TRIPR</name>
<organism evidence="1 2">
    <name type="scientific">Trifolium pratense</name>
    <name type="common">Red clover</name>
    <dbReference type="NCBI Taxonomy" id="57577"/>
    <lineage>
        <taxon>Eukaryota</taxon>
        <taxon>Viridiplantae</taxon>
        <taxon>Streptophyta</taxon>
        <taxon>Embryophyta</taxon>
        <taxon>Tracheophyta</taxon>
        <taxon>Spermatophyta</taxon>
        <taxon>Magnoliopsida</taxon>
        <taxon>eudicotyledons</taxon>
        <taxon>Gunneridae</taxon>
        <taxon>Pentapetalae</taxon>
        <taxon>rosids</taxon>
        <taxon>fabids</taxon>
        <taxon>Fabales</taxon>
        <taxon>Fabaceae</taxon>
        <taxon>Papilionoideae</taxon>
        <taxon>50 kb inversion clade</taxon>
        <taxon>NPAAA clade</taxon>
        <taxon>Hologalegina</taxon>
        <taxon>IRL clade</taxon>
        <taxon>Trifolieae</taxon>
        <taxon>Trifolium</taxon>
    </lineage>
</organism>
<accession>A0ACB0KWB7</accession>
<evidence type="ECO:0000313" key="1">
    <source>
        <dbReference type="EMBL" id="CAJ2660505.1"/>
    </source>
</evidence>
<proteinExistence type="predicted"/>
<comment type="caution">
    <text evidence="1">The sequence shown here is derived from an EMBL/GenBank/DDBJ whole genome shotgun (WGS) entry which is preliminary data.</text>
</comment>
<reference evidence="1" key="1">
    <citation type="submission" date="2023-10" db="EMBL/GenBank/DDBJ databases">
        <authorList>
            <person name="Rodriguez Cubillos JULIANA M."/>
            <person name="De Vega J."/>
        </authorList>
    </citation>
    <scope>NUCLEOTIDE SEQUENCE</scope>
</reference>
<dbReference type="EMBL" id="CASHSV030000311">
    <property type="protein sequence ID" value="CAJ2660505.1"/>
    <property type="molecule type" value="Genomic_DNA"/>
</dbReference>
<sequence>MSKLGNFNNMEIKEDNSEHVSKHVHQFYFVKLWPTTPDSICKIKKEENIVMKMKQDICKISDIIAKKTVRRDSLYDRYHGVSTEETILSNLNMALDELNLRNVKVENGGWFGEKLDRKSLNYKKLHGSKSLGEEKRILRDIKIQQKDVASFKSLEVLNESLWGKHYIYHGWEKLVREIEQFQNQPMERASKYDNLKKTIKVKIKRSYDYKSLNNKRECGTEIITGVKKFEANKRDLYPLNAKLTRKYNKKDEANQRILKLKKLYHEEIHDYYQYCSLIDKVHQLAEEKDVAALEEMSSSEGGKFMLEWNNNKAFRQDYETKVLRSLEGRQLSRDGRRRPDKSCC</sequence>